<organism evidence="2">
    <name type="scientific">Oryza glumipatula</name>
    <dbReference type="NCBI Taxonomy" id="40148"/>
    <lineage>
        <taxon>Eukaryota</taxon>
        <taxon>Viridiplantae</taxon>
        <taxon>Streptophyta</taxon>
        <taxon>Embryophyta</taxon>
        <taxon>Tracheophyta</taxon>
        <taxon>Spermatophyta</taxon>
        <taxon>Magnoliopsida</taxon>
        <taxon>Liliopsida</taxon>
        <taxon>Poales</taxon>
        <taxon>Poaceae</taxon>
        <taxon>BOP clade</taxon>
        <taxon>Oryzoideae</taxon>
        <taxon>Oryzeae</taxon>
        <taxon>Oryzinae</taxon>
        <taxon>Oryza</taxon>
    </lineage>
</organism>
<reference evidence="2" key="2">
    <citation type="submission" date="2015-04" db="UniProtKB">
        <authorList>
            <consortium name="EnsemblPlants"/>
        </authorList>
    </citation>
    <scope>IDENTIFICATION</scope>
</reference>
<accession>A0A0D9Y8E1</accession>
<dbReference type="HOGENOM" id="CLU_468983_0_0_1"/>
<dbReference type="EnsemblPlants" id="OGLUM01G17440.1">
    <property type="protein sequence ID" value="OGLUM01G17440.1"/>
    <property type="gene ID" value="OGLUM01G17440"/>
</dbReference>
<evidence type="ECO:0000256" key="1">
    <source>
        <dbReference type="SAM" id="MobiDB-lite"/>
    </source>
</evidence>
<dbReference type="Gramene" id="OGLUM01G17440.1">
    <property type="protein sequence ID" value="OGLUM01G17440.1"/>
    <property type="gene ID" value="OGLUM01G17440"/>
</dbReference>
<proteinExistence type="predicted"/>
<evidence type="ECO:0000313" key="3">
    <source>
        <dbReference type="Proteomes" id="UP000026961"/>
    </source>
</evidence>
<reference evidence="2" key="1">
    <citation type="submission" date="2013-08" db="EMBL/GenBank/DDBJ databases">
        <title>Oryza genome evolution.</title>
        <authorList>
            <person name="Wing R.A."/>
            <person name="Panaud O."/>
            <person name="Oliveira A.C."/>
        </authorList>
    </citation>
    <scope>NUCLEOTIDE SEQUENCE</scope>
</reference>
<evidence type="ECO:0000313" key="2">
    <source>
        <dbReference type="EnsemblPlants" id="OGLUM01G17440.1"/>
    </source>
</evidence>
<dbReference type="AlphaFoldDB" id="A0A0D9Y8E1"/>
<protein>
    <submittedName>
        <fullName evidence="2">Uncharacterized protein</fullName>
    </submittedName>
</protein>
<reference evidence="2" key="3">
    <citation type="submission" date="2018-05" db="EMBL/GenBank/DDBJ databases">
        <title>OgluRS3 (Oryza glumaepatula Reference Sequence Version 3).</title>
        <authorList>
            <person name="Zhang J."/>
            <person name="Kudrna D."/>
            <person name="Lee S."/>
            <person name="Talag J."/>
            <person name="Welchert J."/>
            <person name="Wing R.A."/>
        </authorList>
    </citation>
    <scope>NUCLEOTIDE SEQUENCE [LARGE SCALE GENOMIC DNA]</scope>
</reference>
<feature type="region of interest" description="Disordered" evidence="1">
    <location>
        <begin position="451"/>
        <end position="470"/>
    </location>
</feature>
<keyword evidence="3" id="KW-1185">Reference proteome</keyword>
<name>A0A0D9Y8E1_9ORYZ</name>
<sequence>MRVLWRRAWVWQKGSGGSASFAGPSLDLTPFRPQLLSSYLAGTVAKGTVAKGVGVAKGVQRLGWLRGPQLGLNSFSPPALVAVPCRYCGEGCGCGESGPEPLSPFLAGTVVKGVGVAKGVQRLGWLRGPQLGLNSFWPPALDAVPCWYCGERGWASFTAPSMDLTPFRPQSLTPYLAGTVGKVCVCGERGPEAGLASWPLASLVTVPCGCGERGLEAGLAPRPPNLDFTLFRPQPLSSYLVGTVAKGVGVAKGVQRLGWLHGPQFALNSFSPPALVAVPCGYCGERRGYGERGTIAKGVGVAKGVQRLGWLRGPQLGLNCCSPSALVAVPCRYCGEGRGCGERGSEDRAASTPPSLEATHLCPQPFSPYLVGTVAKGVEAGLASWTPSLDLTPFRPQPLSPYLAGTVAKGVCVAKGYRGWAGSAAPQLGSNSFSPPVLVAVPYRNCGEGRGCGERGPEARAASRPPSLEATHFRPPALVTVPCGGTEARLASRPPSLEATHFRPQPLSPAWVWRKGSRGWAGFAAPQLGFNSFSPPTLVVGTVAKGGGVAKGVHRQGPPAYKQLIFAPALVAIPCGYCGEGC</sequence>
<dbReference type="Proteomes" id="UP000026961">
    <property type="component" value="Chromosome 1"/>
</dbReference>